<dbReference type="EMBL" id="JANQDX010000020">
    <property type="protein sequence ID" value="KAL0903268.1"/>
    <property type="molecule type" value="Genomic_DNA"/>
</dbReference>
<gene>
    <name evidence="3" type="ORF">M5K25_027633</name>
</gene>
<dbReference type="PANTHER" id="PTHR33355:SF5">
    <property type="entry name" value="F12F1.23 PROTEIN"/>
    <property type="match status" value="1"/>
</dbReference>
<evidence type="ECO:0000313" key="3">
    <source>
        <dbReference type="EMBL" id="KAL0903268.1"/>
    </source>
</evidence>
<comment type="caution">
    <text evidence="3">The sequence shown here is derived from an EMBL/GenBank/DDBJ whole genome shotgun (WGS) entry which is preliminary data.</text>
</comment>
<protein>
    <recommendedName>
        <fullName evidence="5">Wall-associated receptor kinase galacturonan-binding domain-containing protein</fullName>
    </recommendedName>
</protein>
<feature type="signal peptide" evidence="2">
    <location>
        <begin position="1"/>
        <end position="18"/>
    </location>
</feature>
<name>A0ABD0TUH4_DENTH</name>
<organism evidence="3 4">
    <name type="scientific">Dendrobium thyrsiflorum</name>
    <name type="common">Pinecone-like raceme dendrobium</name>
    <name type="synonym">Orchid</name>
    <dbReference type="NCBI Taxonomy" id="117978"/>
    <lineage>
        <taxon>Eukaryota</taxon>
        <taxon>Viridiplantae</taxon>
        <taxon>Streptophyta</taxon>
        <taxon>Embryophyta</taxon>
        <taxon>Tracheophyta</taxon>
        <taxon>Spermatophyta</taxon>
        <taxon>Magnoliopsida</taxon>
        <taxon>Liliopsida</taxon>
        <taxon>Asparagales</taxon>
        <taxon>Orchidaceae</taxon>
        <taxon>Epidendroideae</taxon>
        <taxon>Malaxideae</taxon>
        <taxon>Dendrobiinae</taxon>
        <taxon>Dendrobium</taxon>
    </lineage>
</organism>
<keyword evidence="2" id="KW-0732">Signal</keyword>
<accession>A0ABD0TUH4</accession>
<dbReference type="Proteomes" id="UP001552299">
    <property type="component" value="Unassembled WGS sequence"/>
</dbReference>
<proteinExistence type="predicted"/>
<evidence type="ECO:0000313" key="4">
    <source>
        <dbReference type="Proteomes" id="UP001552299"/>
    </source>
</evidence>
<reference evidence="3 4" key="1">
    <citation type="journal article" date="2024" name="Plant Biotechnol. J.">
        <title>Dendrobium thyrsiflorum genome and its molecular insights into genes involved in important horticultural traits.</title>
        <authorList>
            <person name="Chen B."/>
            <person name="Wang J.Y."/>
            <person name="Zheng P.J."/>
            <person name="Li K.L."/>
            <person name="Liang Y.M."/>
            <person name="Chen X.F."/>
            <person name="Zhang C."/>
            <person name="Zhao X."/>
            <person name="He X."/>
            <person name="Zhang G.Q."/>
            <person name="Liu Z.J."/>
            <person name="Xu Q."/>
        </authorList>
    </citation>
    <scope>NUCLEOTIDE SEQUENCE [LARGE SCALE GENOMIC DNA]</scope>
    <source>
        <strain evidence="3">GZMU011</strain>
    </source>
</reference>
<keyword evidence="1" id="KW-0472">Membrane</keyword>
<feature type="chain" id="PRO_5044752227" description="Wall-associated receptor kinase galacturonan-binding domain-containing protein" evidence="2">
    <location>
        <begin position="19"/>
        <end position="337"/>
    </location>
</feature>
<keyword evidence="1" id="KW-0812">Transmembrane</keyword>
<sequence length="337" mass="36245">MAAASLFLLLSTITFSISSSSTTSCRSFCGLLPIHYPLSIDDGCGSPLYRHLLSCNASLSNNSPPILLLRTPSGSYPIISLSYSNQDSHLIISDPSMWTCKAPSPFPQAPISLDTSTRFSLSSKNSFLFLNCSPDTVIIERRPAVCDKFPDRCGSSCDSDAYLCQNFPGCPNLIAESSTTCCSYFPTAMESVRKMVRHCMGYVGLYWRVKESDDGGDGDEVAEYGIRVDFEIPVMAKCRNCVDKGNGTCGFDTVTGNFLCLCGGENSTTSCEGENINQALADGSWKHRASAVVIAVSATVASFAGLAGFGALICYPRKMRPNKVVTGGVQSNENRLF</sequence>
<dbReference type="PANTHER" id="PTHR33355">
    <property type="entry name" value="WALL-ASSOCIATED RECEPTOR KINASE CARBOXY-TERMINAL PROTEIN-RELATED"/>
    <property type="match status" value="1"/>
</dbReference>
<dbReference type="AlphaFoldDB" id="A0ABD0TUH4"/>
<evidence type="ECO:0008006" key="5">
    <source>
        <dbReference type="Google" id="ProtNLM"/>
    </source>
</evidence>
<feature type="transmembrane region" description="Helical" evidence="1">
    <location>
        <begin position="291"/>
        <end position="315"/>
    </location>
</feature>
<evidence type="ECO:0000256" key="1">
    <source>
        <dbReference type="SAM" id="Phobius"/>
    </source>
</evidence>
<keyword evidence="1" id="KW-1133">Transmembrane helix</keyword>
<keyword evidence="4" id="KW-1185">Reference proteome</keyword>
<evidence type="ECO:0000256" key="2">
    <source>
        <dbReference type="SAM" id="SignalP"/>
    </source>
</evidence>